<accession>A0AA38IJT4</accession>
<dbReference type="AlphaFoldDB" id="A0AA38IJT4"/>
<gene>
    <name evidence="2" type="ORF">Zmor_014466</name>
</gene>
<comment type="caution">
    <text evidence="2">The sequence shown here is derived from an EMBL/GenBank/DDBJ whole genome shotgun (WGS) entry which is preliminary data.</text>
</comment>
<name>A0AA38IJT4_9CUCU</name>
<reference evidence="2" key="1">
    <citation type="journal article" date="2023" name="G3 (Bethesda)">
        <title>Whole genome assemblies of Zophobas morio and Tenebrio molitor.</title>
        <authorList>
            <person name="Kaur S."/>
            <person name="Stinson S.A."/>
            <person name="diCenzo G.C."/>
        </authorList>
    </citation>
    <scope>NUCLEOTIDE SEQUENCE</scope>
    <source>
        <strain evidence="2">QUZm001</strain>
    </source>
</reference>
<protein>
    <submittedName>
        <fullName evidence="2">Uncharacterized protein</fullName>
    </submittedName>
</protein>
<proteinExistence type="predicted"/>
<sequence>MIVYAKYRTGMFPLRQLGGQISTLVFATNKVLVLHTVDQEEAEEDQGTWTETSPAPVRPAGDPQDELQGPPQPITAQ</sequence>
<dbReference type="Proteomes" id="UP001168821">
    <property type="component" value="Unassembled WGS sequence"/>
</dbReference>
<evidence type="ECO:0000256" key="1">
    <source>
        <dbReference type="SAM" id="MobiDB-lite"/>
    </source>
</evidence>
<organism evidence="2 3">
    <name type="scientific">Zophobas morio</name>
    <dbReference type="NCBI Taxonomy" id="2755281"/>
    <lineage>
        <taxon>Eukaryota</taxon>
        <taxon>Metazoa</taxon>
        <taxon>Ecdysozoa</taxon>
        <taxon>Arthropoda</taxon>
        <taxon>Hexapoda</taxon>
        <taxon>Insecta</taxon>
        <taxon>Pterygota</taxon>
        <taxon>Neoptera</taxon>
        <taxon>Endopterygota</taxon>
        <taxon>Coleoptera</taxon>
        <taxon>Polyphaga</taxon>
        <taxon>Cucujiformia</taxon>
        <taxon>Tenebrionidae</taxon>
        <taxon>Zophobas</taxon>
    </lineage>
</organism>
<evidence type="ECO:0000313" key="3">
    <source>
        <dbReference type="Proteomes" id="UP001168821"/>
    </source>
</evidence>
<evidence type="ECO:0000313" key="2">
    <source>
        <dbReference type="EMBL" id="KAJ3655331.1"/>
    </source>
</evidence>
<feature type="region of interest" description="Disordered" evidence="1">
    <location>
        <begin position="38"/>
        <end position="77"/>
    </location>
</feature>
<keyword evidence="3" id="KW-1185">Reference proteome</keyword>
<dbReference type="EMBL" id="JALNTZ010000004">
    <property type="protein sequence ID" value="KAJ3655331.1"/>
    <property type="molecule type" value="Genomic_DNA"/>
</dbReference>